<reference evidence="4" key="2">
    <citation type="submission" date="2021-04" db="EMBL/GenBank/DDBJ databases">
        <authorList>
            <person name="Gilroy R."/>
        </authorList>
    </citation>
    <scope>NUCLEOTIDE SEQUENCE</scope>
    <source>
        <strain evidence="4">3204</strain>
    </source>
</reference>
<sequence>MKFCTNCGYKMNDDVKFCPKCGTPQDSVVQDSSVSESSDSGRFQGGSEFDKGSNYSQNNSTDFQQPKQSGFDDKLQQNDYNGQRQNSFYSNNQQRGYQQQKRQTYDGEFTIGQPQHLDFSQSMSYIWQNKFDFSPTVQDNQKSIFWWSQLMVAILGMAVYIILGIPASALGSGFLTIIMLLLELALWLMEIPPIMRRLNYLGQNKNMAWLFFVPVAQIYIWYLMCIDRGQVNHA</sequence>
<protein>
    <submittedName>
        <fullName evidence="4">Zinc ribbon domain-containing protein</fullName>
    </submittedName>
</protein>
<keyword evidence="2" id="KW-0812">Transmembrane</keyword>
<evidence type="ECO:0000259" key="3">
    <source>
        <dbReference type="Pfam" id="PF13240"/>
    </source>
</evidence>
<feature type="transmembrane region" description="Helical" evidence="2">
    <location>
        <begin position="169"/>
        <end position="188"/>
    </location>
</feature>
<comment type="caution">
    <text evidence="4">The sequence shown here is derived from an EMBL/GenBank/DDBJ whole genome shotgun (WGS) entry which is preliminary data.</text>
</comment>
<feature type="compositionally biased region" description="Polar residues" evidence="1">
    <location>
        <begin position="77"/>
        <end position="92"/>
    </location>
</feature>
<gene>
    <name evidence="4" type="ORF">H9820_00985</name>
</gene>
<dbReference type="Pfam" id="PF13240">
    <property type="entry name" value="Zn_Ribbon_1"/>
    <property type="match status" value="1"/>
</dbReference>
<feature type="compositionally biased region" description="Low complexity" evidence="1">
    <location>
        <begin position="93"/>
        <end position="102"/>
    </location>
</feature>
<feature type="domain" description="Zinc-ribbon" evidence="3">
    <location>
        <begin position="3"/>
        <end position="24"/>
    </location>
</feature>
<organism evidence="4 5">
    <name type="scientific">Candidatus Companilactobacillus pullicola</name>
    <dbReference type="NCBI Taxonomy" id="2838523"/>
    <lineage>
        <taxon>Bacteria</taxon>
        <taxon>Bacillati</taxon>
        <taxon>Bacillota</taxon>
        <taxon>Bacilli</taxon>
        <taxon>Lactobacillales</taxon>
        <taxon>Lactobacillaceae</taxon>
        <taxon>Companilactobacillus</taxon>
    </lineage>
</organism>
<name>A0A9D1ZLA7_9LACO</name>
<evidence type="ECO:0000313" key="5">
    <source>
        <dbReference type="Proteomes" id="UP000824013"/>
    </source>
</evidence>
<dbReference type="AlphaFoldDB" id="A0A9D1ZLA7"/>
<dbReference type="EMBL" id="DXCM01000010">
    <property type="protein sequence ID" value="HIY91498.1"/>
    <property type="molecule type" value="Genomic_DNA"/>
</dbReference>
<proteinExistence type="predicted"/>
<evidence type="ECO:0000256" key="1">
    <source>
        <dbReference type="SAM" id="MobiDB-lite"/>
    </source>
</evidence>
<feature type="region of interest" description="Disordered" evidence="1">
    <location>
        <begin position="25"/>
        <end position="102"/>
    </location>
</feature>
<feature type="transmembrane region" description="Helical" evidence="2">
    <location>
        <begin position="144"/>
        <end position="163"/>
    </location>
</feature>
<dbReference type="Proteomes" id="UP000824013">
    <property type="component" value="Unassembled WGS sequence"/>
</dbReference>
<reference evidence="4" key="1">
    <citation type="journal article" date="2021" name="PeerJ">
        <title>Extensive microbial diversity within the chicken gut microbiome revealed by metagenomics and culture.</title>
        <authorList>
            <person name="Gilroy R."/>
            <person name="Ravi A."/>
            <person name="Getino M."/>
            <person name="Pursley I."/>
            <person name="Horton D.L."/>
            <person name="Alikhan N.F."/>
            <person name="Baker D."/>
            <person name="Gharbi K."/>
            <person name="Hall N."/>
            <person name="Watson M."/>
            <person name="Adriaenssens E.M."/>
            <person name="Foster-Nyarko E."/>
            <person name="Jarju S."/>
            <person name="Secka A."/>
            <person name="Antonio M."/>
            <person name="Oren A."/>
            <person name="Chaudhuri R.R."/>
            <person name="La Ragione R."/>
            <person name="Hildebrand F."/>
            <person name="Pallen M.J."/>
        </authorList>
    </citation>
    <scope>NUCLEOTIDE SEQUENCE</scope>
    <source>
        <strain evidence="4">3204</strain>
    </source>
</reference>
<keyword evidence="2" id="KW-1133">Transmembrane helix</keyword>
<keyword evidence="2" id="KW-0472">Membrane</keyword>
<feature type="transmembrane region" description="Helical" evidence="2">
    <location>
        <begin position="208"/>
        <end position="224"/>
    </location>
</feature>
<feature type="compositionally biased region" description="Polar residues" evidence="1">
    <location>
        <begin position="53"/>
        <end position="68"/>
    </location>
</feature>
<evidence type="ECO:0000256" key="2">
    <source>
        <dbReference type="SAM" id="Phobius"/>
    </source>
</evidence>
<dbReference type="InterPro" id="IPR026870">
    <property type="entry name" value="Zinc_ribbon_dom"/>
</dbReference>
<accession>A0A9D1ZLA7</accession>
<feature type="compositionally biased region" description="Low complexity" evidence="1">
    <location>
        <begin position="25"/>
        <end position="40"/>
    </location>
</feature>
<evidence type="ECO:0000313" key="4">
    <source>
        <dbReference type="EMBL" id="HIY91498.1"/>
    </source>
</evidence>